<dbReference type="EMBL" id="FCOK02000014">
    <property type="protein sequence ID" value="SAL31484.1"/>
    <property type="molecule type" value="Genomic_DNA"/>
</dbReference>
<dbReference type="Proteomes" id="UP000054683">
    <property type="component" value="Unassembled WGS sequence"/>
</dbReference>
<protein>
    <submittedName>
        <fullName evidence="2">Uncharacterized protein</fullName>
    </submittedName>
</protein>
<sequence>MHGAASLGLDSRHAERLVETQRAGSPRHAEHESMPRSLTVIEVLQPALFSGLL</sequence>
<gene>
    <name evidence="2" type="ORF">AWB69_02664</name>
</gene>
<organism evidence="2 3">
    <name type="scientific">Caballeronia udeis</name>
    <dbReference type="NCBI Taxonomy" id="1232866"/>
    <lineage>
        <taxon>Bacteria</taxon>
        <taxon>Pseudomonadati</taxon>
        <taxon>Pseudomonadota</taxon>
        <taxon>Betaproteobacteria</taxon>
        <taxon>Burkholderiales</taxon>
        <taxon>Burkholderiaceae</taxon>
        <taxon>Caballeronia</taxon>
    </lineage>
</organism>
<evidence type="ECO:0000256" key="1">
    <source>
        <dbReference type="SAM" id="MobiDB-lite"/>
    </source>
</evidence>
<name>A0A158GHA1_9BURK</name>
<evidence type="ECO:0000313" key="2">
    <source>
        <dbReference type="EMBL" id="SAL31484.1"/>
    </source>
</evidence>
<feature type="compositionally biased region" description="Basic and acidic residues" evidence="1">
    <location>
        <begin position="10"/>
        <end position="19"/>
    </location>
</feature>
<dbReference type="AlphaFoldDB" id="A0A158GHA1"/>
<feature type="region of interest" description="Disordered" evidence="1">
    <location>
        <begin position="1"/>
        <end position="37"/>
    </location>
</feature>
<reference evidence="2 3" key="1">
    <citation type="submission" date="2016-01" db="EMBL/GenBank/DDBJ databases">
        <authorList>
            <person name="Oliw E.H."/>
        </authorList>
    </citation>
    <scope>NUCLEOTIDE SEQUENCE [LARGE SCALE GENOMIC DNA]</scope>
    <source>
        <strain evidence="2">LMG 27134</strain>
    </source>
</reference>
<accession>A0A158GHA1</accession>
<evidence type="ECO:0000313" key="3">
    <source>
        <dbReference type="Proteomes" id="UP000054683"/>
    </source>
</evidence>
<proteinExistence type="predicted"/>